<sequence length="464" mass="51664">MTVLQPVDVVKSGTLQSGKSPVSFTMASDKQVSETTNLVELAPPEVLTDAENVENPFISVQNKSPKGEVSPPENRPHEKLGLFKSMNEPVEDDLVTTCIVNQKASSENSHSGSFFITPAEDDQECKNEKRKESEDTRNSLIKQKPQINAPQSSKPDTNLNNIYSEIGSDFTNPLICGESPSALSCTSPGKEANGRLHSESFKSSMPIEEQVCEPKRLSATEFPGALALAYNTDKRKSDVLSQTTTQQKKKPLPKYPSCKKIKTIPVPTADDLFTPDIISRQSHPRVPDDVTRTKDGRHPFSKDKKKRKEKKSTVNLTIQHQSHSSQSRTDAPRKPKTSCPSKSTGQSKETKKQRFALYGSNRNKIVLHECSSKSKLSTAPVYITVLDGSEKAPRYTDRVSAKQKVYSQWSSTFVAPKTKNSSHKKRQKNCKELLESRMETLRNCIKDRLALKEKQVQNGSKNKC</sequence>
<name>A0A556THM3_BAGYA</name>
<protein>
    <submittedName>
        <fullName evidence="2">Uncharacterized protein</fullName>
    </submittedName>
</protein>
<feature type="compositionally biased region" description="Basic residues" evidence="1">
    <location>
        <begin position="247"/>
        <end position="262"/>
    </location>
</feature>
<feature type="compositionally biased region" description="Basic and acidic residues" evidence="1">
    <location>
        <begin position="124"/>
        <end position="137"/>
    </location>
</feature>
<dbReference type="OrthoDB" id="8923208at2759"/>
<comment type="caution">
    <text evidence="2">The sequence shown here is derived from an EMBL/GenBank/DDBJ whole genome shotgun (WGS) entry which is preliminary data.</text>
</comment>
<evidence type="ECO:0000313" key="3">
    <source>
        <dbReference type="Proteomes" id="UP000319801"/>
    </source>
</evidence>
<dbReference type="EMBL" id="VCAZ01000001">
    <property type="protein sequence ID" value="TSK13351.1"/>
    <property type="molecule type" value="Genomic_DNA"/>
</dbReference>
<evidence type="ECO:0000256" key="1">
    <source>
        <dbReference type="SAM" id="MobiDB-lite"/>
    </source>
</evidence>
<feature type="compositionally biased region" description="Basic and acidic residues" evidence="1">
    <location>
        <begin position="285"/>
        <end position="302"/>
    </location>
</feature>
<feature type="region of interest" description="Disordered" evidence="1">
    <location>
        <begin position="50"/>
        <end position="79"/>
    </location>
</feature>
<evidence type="ECO:0000313" key="2">
    <source>
        <dbReference type="EMBL" id="TSK13351.1"/>
    </source>
</evidence>
<feature type="compositionally biased region" description="Polar residues" evidence="1">
    <location>
        <begin position="138"/>
        <end position="160"/>
    </location>
</feature>
<feature type="compositionally biased region" description="Polar residues" evidence="1">
    <location>
        <begin position="313"/>
        <end position="329"/>
    </location>
</feature>
<organism evidence="2 3">
    <name type="scientific">Bagarius yarrelli</name>
    <name type="common">Goonch</name>
    <name type="synonym">Bagrus yarrelli</name>
    <dbReference type="NCBI Taxonomy" id="175774"/>
    <lineage>
        <taxon>Eukaryota</taxon>
        <taxon>Metazoa</taxon>
        <taxon>Chordata</taxon>
        <taxon>Craniata</taxon>
        <taxon>Vertebrata</taxon>
        <taxon>Euteleostomi</taxon>
        <taxon>Actinopterygii</taxon>
        <taxon>Neopterygii</taxon>
        <taxon>Teleostei</taxon>
        <taxon>Ostariophysi</taxon>
        <taxon>Siluriformes</taxon>
        <taxon>Sisoridae</taxon>
        <taxon>Sisorinae</taxon>
        <taxon>Bagarius</taxon>
    </lineage>
</organism>
<gene>
    <name evidence="2" type="ORF">Baya_0225</name>
</gene>
<proteinExistence type="predicted"/>
<reference evidence="2 3" key="1">
    <citation type="journal article" date="2019" name="Genome Biol. Evol.">
        <title>Whole-Genome Sequencing of the Giant Devil Catfish, Bagarius yarrelli.</title>
        <authorList>
            <person name="Jiang W."/>
            <person name="Lv Y."/>
            <person name="Cheng L."/>
            <person name="Yang K."/>
            <person name="Chao B."/>
            <person name="Wang X."/>
            <person name="Li Y."/>
            <person name="Pan X."/>
            <person name="You X."/>
            <person name="Zhang Y."/>
            <person name="Yang J."/>
            <person name="Li J."/>
            <person name="Zhang X."/>
            <person name="Liu S."/>
            <person name="Sun C."/>
            <person name="Yang J."/>
            <person name="Shi Q."/>
        </authorList>
    </citation>
    <scope>NUCLEOTIDE SEQUENCE [LARGE SCALE GENOMIC DNA]</scope>
    <source>
        <strain evidence="2">JWS20170419001</strain>
        <tissue evidence="2">Muscle</tissue>
    </source>
</reference>
<feature type="region of interest" description="Disordered" evidence="1">
    <location>
        <begin position="234"/>
        <end position="356"/>
    </location>
</feature>
<feature type="compositionally biased region" description="Polar residues" evidence="1">
    <location>
        <begin position="338"/>
        <end position="347"/>
    </location>
</feature>
<dbReference type="AlphaFoldDB" id="A0A556THM3"/>
<feature type="region of interest" description="Disordered" evidence="1">
    <location>
        <begin position="108"/>
        <end position="160"/>
    </location>
</feature>
<dbReference type="Proteomes" id="UP000319801">
    <property type="component" value="Unassembled WGS sequence"/>
</dbReference>
<keyword evidence="3" id="KW-1185">Reference proteome</keyword>
<accession>A0A556THM3</accession>